<protein>
    <submittedName>
        <fullName evidence="2">YggN family protein</fullName>
    </submittedName>
</protein>
<dbReference type="PROSITE" id="PS51257">
    <property type="entry name" value="PROKAR_LIPOPROTEIN"/>
    <property type="match status" value="1"/>
</dbReference>
<name>A0ABS8JL42_9GAMM</name>
<sequence length="262" mass="28374">MRGTKLAFHITVGMSLLLACGAAVAKDIECDVDSDFDLTINDKSVILTRSHGTQAPKAIVMRDGRLFVDDEWVKLSAADSRRIAEYEKQARATMPLAQQIGRDAADIAFTALGEVAAGLSSNPKDTRADLDKARAKIDRNLQHAISANRFSGNELGSSIAGAITEVIPLVIGDIVGGAVSAALSGDQARLERMDNLDKEIERRVEPRAKQLEKSAEALCRKMEALDAIDDSLEFRMPDGSRLDLLDTKVTIREDGEGVVIRD</sequence>
<dbReference type="Proteomes" id="UP001165293">
    <property type="component" value="Unassembled WGS sequence"/>
</dbReference>
<comment type="caution">
    <text evidence="2">The sequence shown here is derived from an EMBL/GenBank/DDBJ whole genome shotgun (WGS) entry which is preliminary data.</text>
</comment>
<dbReference type="Pfam" id="PF11101">
    <property type="entry name" value="DUF2884"/>
    <property type="match status" value="1"/>
</dbReference>
<proteinExistence type="predicted"/>
<accession>A0ABS8JL42</accession>
<keyword evidence="3" id="KW-1185">Reference proteome</keyword>
<gene>
    <name evidence="2" type="ORF">LK996_14705</name>
</gene>
<feature type="signal peptide" evidence="1">
    <location>
        <begin position="1"/>
        <end position="25"/>
    </location>
</feature>
<dbReference type="RefSeq" id="WP_230528115.1">
    <property type="nucleotide sequence ID" value="NZ_JAJGAK010000004.1"/>
</dbReference>
<evidence type="ECO:0000313" key="2">
    <source>
        <dbReference type="EMBL" id="MCC8364322.1"/>
    </source>
</evidence>
<feature type="chain" id="PRO_5046348269" evidence="1">
    <location>
        <begin position="26"/>
        <end position="262"/>
    </location>
</feature>
<keyword evidence="1" id="KW-0732">Signal</keyword>
<reference evidence="2" key="1">
    <citation type="submission" date="2021-10" db="EMBL/GenBank/DDBJ databases">
        <authorList>
            <person name="Lyu M."/>
            <person name="Wang X."/>
            <person name="Meng X."/>
            <person name="Xu K."/>
        </authorList>
    </citation>
    <scope>NUCLEOTIDE SEQUENCE</scope>
    <source>
        <strain evidence="2">A6</strain>
    </source>
</reference>
<evidence type="ECO:0000313" key="3">
    <source>
        <dbReference type="Proteomes" id="UP001165293"/>
    </source>
</evidence>
<organism evidence="2 3">
    <name type="scientific">Noviluteimonas lactosilytica</name>
    <dbReference type="NCBI Taxonomy" id="2888523"/>
    <lineage>
        <taxon>Bacteria</taxon>
        <taxon>Pseudomonadati</taxon>
        <taxon>Pseudomonadota</taxon>
        <taxon>Gammaproteobacteria</taxon>
        <taxon>Lysobacterales</taxon>
        <taxon>Lysobacteraceae</taxon>
        <taxon>Noviluteimonas</taxon>
    </lineage>
</organism>
<evidence type="ECO:0000256" key="1">
    <source>
        <dbReference type="SAM" id="SignalP"/>
    </source>
</evidence>
<dbReference type="InterPro" id="IPR021307">
    <property type="entry name" value="DUF2884"/>
</dbReference>
<dbReference type="EMBL" id="JAJGAK010000004">
    <property type="protein sequence ID" value="MCC8364322.1"/>
    <property type="molecule type" value="Genomic_DNA"/>
</dbReference>